<feature type="compositionally biased region" description="Polar residues" evidence="1">
    <location>
        <begin position="19"/>
        <end position="29"/>
    </location>
</feature>
<evidence type="ECO:0000313" key="2">
    <source>
        <dbReference type="EMBL" id="KAH0533812.1"/>
    </source>
</evidence>
<keyword evidence="3" id="KW-1185">Reference proteome</keyword>
<reference evidence="2 3" key="1">
    <citation type="journal article" date="2021" name="J. Hered.">
        <title>A chromosome-level genome assembly of the parasitoid wasp, Cotesia glomerata (Hymenoptera: Braconidae).</title>
        <authorList>
            <person name="Pinto B.J."/>
            <person name="Weis J.J."/>
            <person name="Gamble T."/>
            <person name="Ode P.J."/>
            <person name="Paul R."/>
            <person name="Zaspel J.M."/>
        </authorList>
    </citation>
    <scope>NUCLEOTIDE SEQUENCE [LARGE SCALE GENOMIC DNA]</scope>
    <source>
        <strain evidence="2">CgM1</strain>
    </source>
</reference>
<protein>
    <submittedName>
        <fullName evidence="2">Uncharacterized protein</fullName>
    </submittedName>
</protein>
<evidence type="ECO:0000256" key="1">
    <source>
        <dbReference type="SAM" id="MobiDB-lite"/>
    </source>
</evidence>
<accession>A0AAV7HAR8</accession>
<proteinExistence type="predicted"/>
<dbReference type="AlphaFoldDB" id="A0AAV7HAR8"/>
<evidence type="ECO:0000313" key="3">
    <source>
        <dbReference type="Proteomes" id="UP000826195"/>
    </source>
</evidence>
<gene>
    <name evidence="2" type="ORF">KQX54_001828</name>
</gene>
<dbReference type="Proteomes" id="UP000826195">
    <property type="component" value="Unassembled WGS sequence"/>
</dbReference>
<organism evidence="2 3">
    <name type="scientific">Cotesia glomerata</name>
    <name type="common">Lepidopteran parasitic wasp</name>
    <name type="synonym">Apanteles glomeratus</name>
    <dbReference type="NCBI Taxonomy" id="32391"/>
    <lineage>
        <taxon>Eukaryota</taxon>
        <taxon>Metazoa</taxon>
        <taxon>Ecdysozoa</taxon>
        <taxon>Arthropoda</taxon>
        <taxon>Hexapoda</taxon>
        <taxon>Insecta</taxon>
        <taxon>Pterygota</taxon>
        <taxon>Neoptera</taxon>
        <taxon>Endopterygota</taxon>
        <taxon>Hymenoptera</taxon>
        <taxon>Apocrita</taxon>
        <taxon>Ichneumonoidea</taxon>
        <taxon>Braconidae</taxon>
        <taxon>Microgastrinae</taxon>
        <taxon>Cotesia</taxon>
    </lineage>
</organism>
<feature type="region of interest" description="Disordered" evidence="1">
    <location>
        <begin position="1"/>
        <end position="50"/>
    </location>
</feature>
<feature type="compositionally biased region" description="Polar residues" evidence="1">
    <location>
        <begin position="37"/>
        <end position="50"/>
    </location>
</feature>
<sequence>MSDNNITPPLRRSGRDDNNSLTRSSTGAGDQQAQAQTRVQETSYSQPTNITNTINAMNDINLKSSAEVSEQMSGYLKEIQDALGDIDEKNLKMTVFNLISLANKSSECGSLMNSCELKYTNLRCIHDGSACGDIQGGRPTLIYGIYCQKHLRQLINTDIILTEMDNKIIVTPVACSKQPIEISRALIHFNKEYATNFANYLECSKDNVIIWGFSLKYLKANKEMKVIRDITKLKPISKMNTEESDNPIYRYYVPVTYLIREDRLTLGQFIPSIRADNNFNIVESHIPNCQLFNGHIVEGIGPTLPHGSPMVDRSKLLNFNYSPNVNDKLKTIFVIRSYSPKILHCIQYGDYPPPIEAFKKSLNNNMVVDIGSTL</sequence>
<comment type="caution">
    <text evidence="2">The sequence shown here is derived from an EMBL/GenBank/DDBJ whole genome shotgun (WGS) entry which is preliminary data.</text>
</comment>
<dbReference type="EMBL" id="JAHXZJ010002983">
    <property type="protein sequence ID" value="KAH0533812.1"/>
    <property type="molecule type" value="Genomic_DNA"/>
</dbReference>
<name>A0AAV7HAR8_COTGL</name>